<dbReference type="OrthoDB" id="2800503at2759"/>
<dbReference type="AlphaFoldDB" id="A0A8E2DED8"/>
<organism evidence="1 2">
    <name type="scientific">Obba rivulosa</name>
    <dbReference type="NCBI Taxonomy" id="1052685"/>
    <lineage>
        <taxon>Eukaryota</taxon>
        <taxon>Fungi</taxon>
        <taxon>Dikarya</taxon>
        <taxon>Basidiomycota</taxon>
        <taxon>Agaricomycotina</taxon>
        <taxon>Agaricomycetes</taxon>
        <taxon>Polyporales</taxon>
        <taxon>Gelatoporiaceae</taxon>
        <taxon>Obba</taxon>
    </lineage>
</organism>
<dbReference type="Proteomes" id="UP000250043">
    <property type="component" value="Unassembled WGS sequence"/>
</dbReference>
<reference evidence="1 2" key="1">
    <citation type="submission" date="2016-07" db="EMBL/GenBank/DDBJ databases">
        <title>Draft genome of the white-rot fungus Obba rivulosa 3A-2.</title>
        <authorList>
            <consortium name="DOE Joint Genome Institute"/>
            <person name="Miettinen O."/>
            <person name="Riley R."/>
            <person name="Acob R."/>
            <person name="Barry K."/>
            <person name="Cullen D."/>
            <person name="De Vries R."/>
            <person name="Hainaut M."/>
            <person name="Hatakka A."/>
            <person name="Henrissat B."/>
            <person name="Hilden K."/>
            <person name="Kuo R."/>
            <person name="Labutti K."/>
            <person name="Lipzen A."/>
            <person name="Makela M.R."/>
            <person name="Sandor L."/>
            <person name="Spatafora J.W."/>
            <person name="Grigoriev I.V."/>
            <person name="Hibbett D.S."/>
        </authorList>
    </citation>
    <scope>NUCLEOTIDE SEQUENCE [LARGE SCALE GENOMIC DNA]</scope>
    <source>
        <strain evidence="1 2">3A-2</strain>
    </source>
</reference>
<protein>
    <submittedName>
        <fullName evidence="1">Uncharacterized protein</fullName>
    </submittedName>
</protein>
<accession>A0A8E2DED8</accession>
<sequence length="130" mass="14642">MLAGKTETPDDIEFVAVKRLRNGGVLFELTTAGAAKWLRSRDTMKLFTAELGGATEIKARNFPVIAEYVPVTFKPEDAYGWSEVETRNNFDMDDINGGRWIKPVEKRYQGQRFAHLIINFSSPESANEAI</sequence>
<keyword evidence="2" id="KW-1185">Reference proteome</keyword>
<gene>
    <name evidence="1" type="ORF">OBBRIDRAFT_741107</name>
</gene>
<proteinExistence type="predicted"/>
<name>A0A8E2DED8_9APHY</name>
<feature type="non-terminal residue" evidence="1">
    <location>
        <position position="130"/>
    </location>
</feature>
<evidence type="ECO:0000313" key="2">
    <source>
        <dbReference type="Proteomes" id="UP000250043"/>
    </source>
</evidence>
<evidence type="ECO:0000313" key="1">
    <source>
        <dbReference type="EMBL" id="OCH84715.1"/>
    </source>
</evidence>
<dbReference type="EMBL" id="KV722642">
    <property type="protein sequence ID" value="OCH84715.1"/>
    <property type="molecule type" value="Genomic_DNA"/>
</dbReference>